<dbReference type="AlphaFoldDB" id="A0A934S3I7"/>
<accession>A0A934S3I7</accession>
<name>A0A934S3I7_9BACT</name>
<evidence type="ECO:0000313" key="1">
    <source>
        <dbReference type="EMBL" id="MBK1880530.1"/>
    </source>
</evidence>
<dbReference type="RefSeq" id="WP_200359601.1">
    <property type="nucleotide sequence ID" value="NZ_JAENIL010000096.1"/>
</dbReference>
<dbReference type="Proteomes" id="UP000617628">
    <property type="component" value="Unassembled WGS sequence"/>
</dbReference>
<proteinExistence type="predicted"/>
<evidence type="ECO:0000313" key="2">
    <source>
        <dbReference type="Proteomes" id="UP000617628"/>
    </source>
</evidence>
<sequence>MSALRTTPQANYSIGAHRCQSVVKNKTPRFRLRVELRRDKSVFAKGCAVTTRLDPLNP</sequence>
<keyword evidence="2" id="KW-1185">Reference proteome</keyword>
<reference evidence="1" key="1">
    <citation type="submission" date="2021-01" db="EMBL/GenBank/DDBJ databases">
        <title>Modified the classification status of verrucomicrobia.</title>
        <authorList>
            <person name="Feng X."/>
        </authorList>
    </citation>
    <scope>NUCLEOTIDE SEQUENCE</scope>
    <source>
        <strain evidence="1">KCTC 13126</strain>
    </source>
</reference>
<organism evidence="1 2">
    <name type="scientific">Pelagicoccus mobilis</name>
    <dbReference type="NCBI Taxonomy" id="415221"/>
    <lineage>
        <taxon>Bacteria</taxon>
        <taxon>Pseudomonadati</taxon>
        <taxon>Verrucomicrobiota</taxon>
        <taxon>Opitutia</taxon>
        <taxon>Puniceicoccales</taxon>
        <taxon>Pelagicoccaceae</taxon>
        <taxon>Pelagicoccus</taxon>
    </lineage>
</organism>
<dbReference type="EMBL" id="JAENIL010000096">
    <property type="protein sequence ID" value="MBK1880530.1"/>
    <property type="molecule type" value="Genomic_DNA"/>
</dbReference>
<protein>
    <submittedName>
        <fullName evidence="1">Uncharacterized protein</fullName>
    </submittedName>
</protein>
<gene>
    <name evidence="1" type="ORF">JIN87_26830</name>
</gene>
<comment type="caution">
    <text evidence="1">The sequence shown here is derived from an EMBL/GenBank/DDBJ whole genome shotgun (WGS) entry which is preliminary data.</text>
</comment>